<comment type="similarity">
    <text evidence="2">Belongs to the DoxX family.</text>
</comment>
<evidence type="ECO:0000313" key="9">
    <source>
        <dbReference type="Proteomes" id="UP000006377"/>
    </source>
</evidence>
<evidence type="ECO:0000256" key="6">
    <source>
        <dbReference type="ARBA" id="ARBA00023136"/>
    </source>
</evidence>
<keyword evidence="6 7" id="KW-0472">Membrane</keyword>
<evidence type="ECO:0000256" key="5">
    <source>
        <dbReference type="ARBA" id="ARBA00022989"/>
    </source>
</evidence>
<dbReference type="RefSeq" id="WP_012112385.1">
    <property type="nucleotide sequence ID" value="NC_009719.1"/>
</dbReference>
<keyword evidence="5 7" id="KW-1133">Transmembrane helix</keyword>
<reference evidence="8 9" key="1">
    <citation type="journal article" date="2011" name="Stand. Genomic Sci.">
        <title>Complete genome sequence of Parvibaculum lavamentivorans type strain (DS-1(T)).</title>
        <authorList>
            <person name="Schleheck D."/>
            <person name="Weiss M."/>
            <person name="Pitluck S."/>
            <person name="Bruce D."/>
            <person name="Land M.L."/>
            <person name="Han S."/>
            <person name="Saunders E."/>
            <person name="Tapia R."/>
            <person name="Detter C."/>
            <person name="Brettin T."/>
            <person name="Han J."/>
            <person name="Woyke T."/>
            <person name="Goodwin L."/>
            <person name="Pennacchio L."/>
            <person name="Nolan M."/>
            <person name="Cook A.M."/>
            <person name="Kjelleberg S."/>
            <person name="Thomas T."/>
        </authorList>
    </citation>
    <scope>NUCLEOTIDE SEQUENCE [LARGE SCALE GENOMIC DNA]</scope>
    <source>
        <strain evidence="9">DS-1 / DSM 13023 / NCIMB 13966</strain>
    </source>
</reference>
<dbReference type="KEGG" id="pla:Plav_3474"/>
<dbReference type="OrthoDB" id="9810206at2"/>
<dbReference type="AlphaFoldDB" id="A7HYU0"/>
<evidence type="ECO:0000256" key="1">
    <source>
        <dbReference type="ARBA" id="ARBA00004651"/>
    </source>
</evidence>
<dbReference type="InterPro" id="IPR032808">
    <property type="entry name" value="DoxX"/>
</dbReference>
<dbReference type="STRING" id="402881.Plav_3474"/>
<keyword evidence="9" id="KW-1185">Reference proteome</keyword>
<dbReference type="GO" id="GO:0005886">
    <property type="term" value="C:plasma membrane"/>
    <property type="evidence" value="ECO:0007669"/>
    <property type="project" value="UniProtKB-SubCell"/>
</dbReference>
<feature type="transmembrane region" description="Helical" evidence="7">
    <location>
        <begin position="46"/>
        <end position="65"/>
    </location>
</feature>
<dbReference type="PANTHER" id="PTHR33452">
    <property type="entry name" value="OXIDOREDUCTASE CATD-RELATED"/>
    <property type="match status" value="1"/>
</dbReference>
<evidence type="ECO:0000256" key="4">
    <source>
        <dbReference type="ARBA" id="ARBA00022692"/>
    </source>
</evidence>
<keyword evidence="4 7" id="KW-0812">Transmembrane</keyword>
<evidence type="ECO:0000256" key="3">
    <source>
        <dbReference type="ARBA" id="ARBA00022475"/>
    </source>
</evidence>
<dbReference type="Pfam" id="PF07681">
    <property type="entry name" value="DoxX"/>
    <property type="match status" value="1"/>
</dbReference>
<protein>
    <submittedName>
        <fullName evidence="8">DoxX family protein</fullName>
    </submittedName>
</protein>
<dbReference type="EMBL" id="CP000774">
    <property type="protein sequence ID" value="ABS65073.1"/>
    <property type="molecule type" value="Genomic_DNA"/>
</dbReference>
<proteinExistence type="inferred from homology"/>
<feature type="transmembrane region" description="Helical" evidence="7">
    <location>
        <begin position="72"/>
        <end position="89"/>
    </location>
</feature>
<name>A7HYU0_PARL1</name>
<keyword evidence="3" id="KW-1003">Cell membrane</keyword>
<sequence>MKVSNDIVMLAGRVLLAALFILAGLNKALGAEGTIGFIESKGLPLPQVIYVLTVALELGGGILLLVGFQARLVGLAFAVFCVMTALIFHPGLSDPSFLKNLALAGGFLYVFAFGAGAYSIDGRRGAPAVAAA</sequence>
<evidence type="ECO:0000256" key="7">
    <source>
        <dbReference type="SAM" id="Phobius"/>
    </source>
</evidence>
<comment type="subcellular location">
    <subcellularLocation>
        <location evidence="1">Cell membrane</location>
        <topology evidence="1">Multi-pass membrane protein</topology>
    </subcellularLocation>
</comment>
<dbReference type="InterPro" id="IPR051907">
    <property type="entry name" value="DoxX-like_oxidoreductase"/>
</dbReference>
<evidence type="ECO:0000256" key="2">
    <source>
        <dbReference type="ARBA" id="ARBA00006679"/>
    </source>
</evidence>
<gene>
    <name evidence="8" type="ordered locus">Plav_3474</name>
</gene>
<dbReference type="PANTHER" id="PTHR33452:SF1">
    <property type="entry name" value="INNER MEMBRANE PROTEIN YPHA-RELATED"/>
    <property type="match status" value="1"/>
</dbReference>
<accession>A7HYU0</accession>
<dbReference type="HOGENOM" id="CLU_058421_8_3_5"/>
<organism evidence="8 9">
    <name type="scientific">Parvibaculum lavamentivorans (strain DS-1 / DSM 13023 / NCIMB 13966)</name>
    <dbReference type="NCBI Taxonomy" id="402881"/>
    <lineage>
        <taxon>Bacteria</taxon>
        <taxon>Pseudomonadati</taxon>
        <taxon>Pseudomonadota</taxon>
        <taxon>Alphaproteobacteria</taxon>
        <taxon>Hyphomicrobiales</taxon>
        <taxon>Parvibaculaceae</taxon>
        <taxon>Parvibaculum</taxon>
    </lineage>
</organism>
<feature type="transmembrane region" description="Helical" evidence="7">
    <location>
        <begin position="101"/>
        <end position="120"/>
    </location>
</feature>
<dbReference type="eggNOG" id="COG2259">
    <property type="taxonomic scope" value="Bacteria"/>
</dbReference>
<dbReference type="Proteomes" id="UP000006377">
    <property type="component" value="Chromosome"/>
</dbReference>
<evidence type="ECO:0000313" key="8">
    <source>
        <dbReference type="EMBL" id="ABS65073.1"/>
    </source>
</evidence>